<comment type="similarity">
    <text evidence="2 9">Belongs to the inositol monophosphatase superfamily. CysQ family.</text>
</comment>
<comment type="subcellular location">
    <subcellularLocation>
        <location evidence="9">Cell inner membrane</location>
        <topology evidence="9">Peripheral membrane protein</topology>
        <orientation evidence="9">Cytoplasmic side</orientation>
    </subcellularLocation>
</comment>
<evidence type="ECO:0000256" key="2">
    <source>
        <dbReference type="ARBA" id="ARBA00005289"/>
    </source>
</evidence>
<feature type="binding site" evidence="9">
    <location>
        <position position="91"/>
    </location>
    <ligand>
        <name>Mg(2+)</name>
        <dbReference type="ChEBI" id="CHEBI:18420"/>
        <label>2</label>
    </ligand>
</feature>
<evidence type="ECO:0000256" key="9">
    <source>
        <dbReference type="HAMAP-Rule" id="MF_02095"/>
    </source>
</evidence>
<feature type="binding site" evidence="9">
    <location>
        <begin position="90"/>
        <end position="93"/>
    </location>
    <ligand>
        <name>substrate</name>
    </ligand>
</feature>
<dbReference type="PANTHER" id="PTHR43028">
    <property type="entry name" value="3'(2'),5'-BISPHOSPHATE NUCLEOTIDASE 1"/>
    <property type="match status" value="1"/>
</dbReference>
<keyword evidence="4 9" id="KW-0997">Cell inner membrane</keyword>
<dbReference type="HAMAP" id="MF_02095">
    <property type="entry name" value="CysQ"/>
    <property type="match status" value="1"/>
</dbReference>
<evidence type="ECO:0000313" key="12">
    <source>
        <dbReference type="Proteomes" id="UP000623067"/>
    </source>
</evidence>
<dbReference type="GO" id="GO:0000287">
    <property type="term" value="F:magnesium ion binding"/>
    <property type="evidence" value="ECO:0007669"/>
    <property type="project" value="UniProtKB-UniRule"/>
</dbReference>
<evidence type="ECO:0000256" key="3">
    <source>
        <dbReference type="ARBA" id="ARBA00022475"/>
    </source>
</evidence>
<evidence type="ECO:0000313" key="11">
    <source>
        <dbReference type="EMBL" id="GGB39207.1"/>
    </source>
</evidence>
<dbReference type="CDD" id="cd01638">
    <property type="entry name" value="CysQ"/>
    <property type="match status" value="1"/>
</dbReference>
<dbReference type="EMBL" id="BMIH01000004">
    <property type="protein sequence ID" value="GGB39207.1"/>
    <property type="molecule type" value="Genomic_DNA"/>
</dbReference>
<dbReference type="InterPro" id="IPR020550">
    <property type="entry name" value="Inositol_monophosphatase_CS"/>
</dbReference>
<dbReference type="PROSITE" id="PS00629">
    <property type="entry name" value="IMP_1"/>
    <property type="match status" value="1"/>
</dbReference>
<feature type="binding site" evidence="10">
    <location>
        <position position="91"/>
    </location>
    <ligand>
        <name>Mg(2+)</name>
        <dbReference type="ChEBI" id="CHEBI:18420"/>
        <label>1</label>
        <note>catalytic</note>
    </ligand>
</feature>
<accession>A0A916TDG7</accession>
<dbReference type="EC" id="3.1.3.7" evidence="9"/>
<dbReference type="InterPro" id="IPR006240">
    <property type="entry name" value="CysQ"/>
</dbReference>
<dbReference type="InterPro" id="IPR050725">
    <property type="entry name" value="CysQ/Inositol_MonoPase"/>
</dbReference>
<evidence type="ECO:0000256" key="6">
    <source>
        <dbReference type="ARBA" id="ARBA00022801"/>
    </source>
</evidence>
<dbReference type="PROSITE" id="PS00630">
    <property type="entry name" value="IMP_2"/>
    <property type="match status" value="1"/>
</dbReference>
<feature type="binding site" evidence="9">
    <location>
        <position position="218"/>
    </location>
    <ligand>
        <name>Mg(2+)</name>
        <dbReference type="ChEBI" id="CHEBI:18420"/>
        <label>2</label>
    </ligand>
</feature>
<reference evidence="11" key="2">
    <citation type="submission" date="2020-09" db="EMBL/GenBank/DDBJ databases">
        <authorList>
            <person name="Sun Q."/>
            <person name="Zhou Y."/>
        </authorList>
    </citation>
    <scope>NUCLEOTIDE SEQUENCE</scope>
    <source>
        <strain evidence="11">CGMCC 1.15330</strain>
    </source>
</reference>
<feature type="binding site" evidence="10">
    <location>
        <position position="88"/>
    </location>
    <ligand>
        <name>Mg(2+)</name>
        <dbReference type="ChEBI" id="CHEBI:18420"/>
        <label>1</label>
        <note>catalytic</note>
    </ligand>
</feature>
<comment type="caution">
    <text evidence="11">The sequence shown here is derived from an EMBL/GenBank/DDBJ whole genome shotgun (WGS) entry which is preliminary data.</text>
</comment>
<comment type="catalytic activity">
    <reaction evidence="1 9">
        <text>adenosine 3',5'-bisphosphate + H2O = AMP + phosphate</text>
        <dbReference type="Rhea" id="RHEA:10040"/>
        <dbReference type="ChEBI" id="CHEBI:15377"/>
        <dbReference type="ChEBI" id="CHEBI:43474"/>
        <dbReference type="ChEBI" id="CHEBI:58343"/>
        <dbReference type="ChEBI" id="CHEBI:456215"/>
        <dbReference type="EC" id="3.1.3.7"/>
    </reaction>
</comment>
<reference evidence="11" key="1">
    <citation type="journal article" date="2014" name="Int. J. Syst. Evol. Microbiol.">
        <title>Complete genome sequence of Corynebacterium casei LMG S-19264T (=DSM 44701T), isolated from a smear-ripened cheese.</title>
        <authorList>
            <consortium name="US DOE Joint Genome Institute (JGI-PGF)"/>
            <person name="Walter F."/>
            <person name="Albersmeier A."/>
            <person name="Kalinowski J."/>
            <person name="Ruckert C."/>
        </authorList>
    </citation>
    <scope>NUCLEOTIDE SEQUENCE</scope>
    <source>
        <strain evidence="11">CGMCC 1.15330</strain>
    </source>
</reference>
<evidence type="ECO:0000256" key="8">
    <source>
        <dbReference type="ARBA" id="ARBA00023136"/>
    </source>
</evidence>
<keyword evidence="5 9" id="KW-0479">Metal-binding</keyword>
<feature type="binding site" evidence="9">
    <location>
        <position position="88"/>
    </location>
    <ligand>
        <name>Mg(2+)</name>
        <dbReference type="ChEBI" id="CHEBI:18420"/>
        <label>2</label>
    </ligand>
</feature>
<evidence type="ECO:0000256" key="5">
    <source>
        <dbReference type="ARBA" id="ARBA00022723"/>
    </source>
</evidence>
<dbReference type="RefSeq" id="WP_188659738.1">
    <property type="nucleotide sequence ID" value="NZ_BMIH01000004.1"/>
</dbReference>
<feature type="binding site" evidence="10">
    <location>
        <position position="69"/>
    </location>
    <ligand>
        <name>Mg(2+)</name>
        <dbReference type="ChEBI" id="CHEBI:18420"/>
        <label>1</label>
        <note>catalytic</note>
    </ligand>
</feature>
<comment type="cofactor">
    <cofactor evidence="9 10">
        <name>Mg(2+)</name>
        <dbReference type="ChEBI" id="CHEBI:18420"/>
    </cofactor>
</comment>
<feature type="binding site" evidence="9">
    <location>
        <position position="218"/>
    </location>
    <ligand>
        <name>substrate</name>
    </ligand>
</feature>
<dbReference type="InterPro" id="IPR000760">
    <property type="entry name" value="Inositol_monophosphatase-like"/>
</dbReference>
<dbReference type="Proteomes" id="UP000623067">
    <property type="component" value="Unassembled WGS sequence"/>
</dbReference>
<evidence type="ECO:0000256" key="1">
    <source>
        <dbReference type="ARBA" id="ARBA00001625"/>
    </source>
</evidence>
<dbReference type="AlphaFoldDB" id="A0A916TDG7"/>
<feature type="binding site" evidence="9">
    <location>
        <position position="88"/>
    </location>
    <ligand>
        <name>Mg(2+)</name>
        <dbReference type="ChEBI" id="CHEBI:18420"/>
        <label>1</label>
    </ligand>
</feature>
<proteinExistence type="inferred from homology"/>
<feature type="binding site" evidence="9">
    <location>
        <position position="69"/>
    </location>
    <ligand>
        <name>substrate</name>
    </ligand>
</feature>
<dbReference type="PRINTS" id="PR00377">
    <property type="entry name" value="IMPHPHTASES"/>
</dbReference>
<dbReference type="GO" id="GO:0008441">
    <property type="term" value="F:3'(2'),5'-bisphosphate nucleotidase activity"/>
    <property type="evidence" value="ECO:0007669"/>
    <property type="project" value="UniProtKB-UniRule"/>
</dbReference>
<organism evidence="11 12">
    <name type="scientific">Sphingomonas metalli</name>
    <dbReference type="NCBI Taxonomy" id="1779358"/>
    <lineage>
        <taxon>Bacteria</taxon>
        <taxon>Pseudomonadati</taxon>
        <taxon>Pseudomonadota</taxon>
        <taxon>Alphaproteobacteria</taxon>
        <taxon>Sphingomonadales</taxon>
        <taxon>Sphingomonadaceae</taxon>
        <taxon>Sphingomonas</taxon>
    </lineage>
</organism>
<dbReference type="Pfam" id="PF00459">
    <property type="entry name" value="Inositol_P"/>
    <property type="match status" value="1"/>
</dbReference>
<feature type="binding site" evidence="10">
    <location>
        <position position="218"/>
    </location>
    <ligand>
        <name>Mg(2+)</name>
        <dbReference type="ChEBI" id="CHEBI:18420"/>
        <label>1</label>
        <note>catalytic</note>
    </ligand>
</feature>
<dbReference type="PANTHER" id="PTHR43028:SF5">
    <property type="entry name" value="3'(2'),5'-BISPHOSPHATE NUCLEOTIDASE 1"/>
    <property type="match status" value="1"/>
</dbReference>
<feature type="binding site" evidence="10">
    <location>
        <position position="90"/>
    </location>
    <ligand>
        <name>Mg(2+)</name>
        <dbReference type="ChEBI" id="CHEBI:18420"/>
        <label>2</label>
    </ligand>
</feature>
<evidence type="ECO:0000256" key="7">
    <source>
        <dbReference type="ARBA" id="ARBA00022842"/>
    </source>
</evidence>
<gene>
    <name evidence="9" type="primary">cysQ</name>
    <name evidence="11" type="ORF">GCM10011380_30840</name>
</gene>
<dbReference type="GO" id="GO:0000103">
    <property type="term" value="P:sulfate assimilation"/>
    <property type="evidence" value="ECO:0007669"/>
    <property type="project" value="TreeGrafter"/>
</dbReference>
<name>A0A916TDG7_9SPHN</name>
<comment type="function">
    <text evidence="9">Converts adenosine-3',5'-bisphosphate (PAP) to AMP.</text>
</comment>
<dbReference type="SUPFAM" id="SSF56655">
    <property type="entry name" value="Carbohydrate phosphatase"/>
    <property type="match status" value="1"/>
</dbReference>
<feature type="binding site" evidence="9">
    <location>
        <position position="69"/>
    </location>
    <ligand>
        <name>Mg(2+)</name>
        <dbReference type="ChEBI" id="CHEBI:18420"/>
        <label>1</label>
    </ligand>
</feature>
<dbReference type="InterPro" id="IPR020583">
    <property type="entry name" value="Inositol_monoP_metal-BS"/>
</dbReference>
<dbReference type="GO" id="GO:0005886">
    <property type="term" value="C:plasma membrane"/>
    <property type="evidence" value="ECO:0007669"/>
    <property type="project" value="UniProtKB-SubCell"/>
</dbReference>
<keyword evidence="8 9" id="KW-0472">Membrane</keyword>
<keyword evidence="3 9" id="KW-1003">Cell membrane</keyword>
<dbReference type="GO" id="GO:0050427">
    <property type="term" value="P:3'-phosphoadenosine 5'-phosphosulfate metabolic process"/>
    <property type="evidence" value="ECO:0007669"/>
    <property type="project" value="TreeGrafter"/>
</dbReference>
<keyword evidence="7 9" id="KW-0460">Magnesium</keyword>
<dbReference type="GO" id="GO:0046854">
    <property type="term" value="P:phosphatidylinositol phosphate biosynthetic process"/>
    <property type="evidence" value="ECO:0007669"/>
    <property type="project" value="InterPro"/>
</dbReference>
<keyword evidence="6 9" id="KW-0378">Hydrolase</keyword>
<protein>
    <recommendedName>
        <fullName evidence="9">3'(2'),5'-bisphosphate nucleotidase CysQ</fullName>
        <ecNumber evidence="9">3.1.3.7</ecNumber>
    </recommendedName>
    <alternativeName>
        <fullName evidence="9">3'(2'),5-bisphosphonucleoside 3'(2')-phosphohydrolase</fullName>
    </alternativeName>
    <alternativeName>
        <fullName evidence="9">3'-phosphoadenosine 5'-phosphate phosphatase</fullName>
        <shortName evidence="9">PAP phosphatase</shortName>
    </alternativeName>
</protein>
<sequence length="279" mass="29118">MAEAAGFDIEVMIGPVLDAGARTLAYRDAGVATEIKADESPVTAADRAAEAILLAALARLAPGIPVVAEEEASAGRVPEVDARFFLVDPLDGTREYVRGGDDFTVNVALVERGAPIAGIVYAPARGRLWCGDVARGVAWRAHLHDGVLGERVALKVRSCRGVPVAVASKSHCTPATEAWLKASGCAERVSVGSSLKFALIAGGEADVYPRPGPTMEWDTAAGDAVLRAAGGHTLCLDGHPLTYAKPRFFNPGFVASGGHPSLPLRPFLTADTRPTDESE</sequence>
<dbReference type="Gene3D" id="3.40.190.80">
    <property type="match status" value="1"/>
</dbReference>
<dbReference type="NCBIfam" id="TIGR01331">
    <property type="entry name" value="bisphos_cysQ"/>
    <property type="match status" value="1"/>
</dbReference>
<keyword evidence="12" id="KW-1185">Reference proteome</keyword>
<feature type="binding site" evidence="9">
    <location>
        <position position="90"/>
    </location>
    <ligand>
        <name>Mg(2+)</name>
        <dbReference type="ChEBI" id="CHEBI:18420"/>
        <label>1</label>
    </ligand>
</feature>
<evidence type="ECO:0000256" key="4">
    <source>
        <dbReference type="ARBA" id="ARBA00022519"/>
    </source>
</evidence>
<dbReference type="Gene3D" id="3.30.540.10">
    <property type="entry name" value="Fructose-1,6-Bisphosphatase, subunit A, domain 1"/>
    <property type="match status" value="1"/>
</dbReference>
<evidence type="ECO:0000256" key="10">
    <source>
        <dbReference type="PIRSR" id="PIRSR600760-2"/>
    </source>
</evidence>